<dbReference type="Proteomes" id="UP000573963">
    <property type="component" value="Unassembled WGS sequence"/>
</dbReference>
<proteinExistence type="predicted"/>
<protein>
    <submittedName>
        <fullName evidence="1">Uncharacterized protein</fullName>
    </submittedName>
</protein>
<evidence type="ECO:0000313" key="2">
    <source>
        <dbReference type="Proteomes" id="UP000573963"/>
    </source>
</evidence>
<dbReference type="EMBL" id="JABAFD010000008">
    <property type="protein sequence ID" value="NME10408.1"/>
    <property type="molecule type" value="Genomic_DNA"/>
</dbReference>
<dbReference type="RefSeq" id="WP_025162901.1">
    <property type="nucleotide sequence ID" value="NZ_JABAFD010000008.1"/>
</dbReference>
<comment type="caution">
    <text evidence="1">The sequence shown here is derived from an EMBL/GenBank/DDBJ whole genome shotgun (WGS) entry which is preliminary data.</text>
</comment>
<gene>
    <name evidence="1" type="ORF">HF875_12810</name>
</gene>
<name>A0AA44DMS5_PARBF</name>
<accession>A0AA44DMS5</accession>
<reference evidence="1 2" key="1">
    <citation type="submission" date="2020-04" db="EMBL/GenBank/DDBJ databases">
        <authorList>
            <person name="Hitch T.C.A."/>
            <person name="Wylensek D."/>
            <person name="Clavel T."/>
        </authorList>
    </citation>
    <scope>NUCLEOTIDE SEQUENCE [LARGE SCALE GENOMIC DNA]</scope>
    <source>
        <strain evidence="1 2">Med78_4-601-WT-2</strain>
    </source>
</reference>
<evidence type="ECO:0000313" key="1">
    <source>
        <dbReference type="EMBL" id="NME10408.1"/>
    </source>
</evidence>
<sequence>MSELNIWMDFIKTECDIEFMYQDDIYVVKDINNQKHIVKNEYFLPDVYSIEEVLEKMSIDNKCLKNLIEENHVKILSIF</sequence>
<organism evidence="1 2">
    <name type="scientific">Paraclostridium bifermentans</name>
    <name type="common">Clostridium bifermentans</name>
    <dbReference type="NCBI Taxonomy" id="1490"/>
    <lineage>
        <taxon>Bacteria</taxon>
        <taxon>Bacillati</taxon>
        <taxon>Bacillota</taxon>
        <taxon>Clostridia</taxon>
        <taxon>Peptostreptococcales</taxon>
        <taxon>Peptostreptococcaceae</taxon>
        <taxon>Paraclostridium</taxon>
    </lineage>
</organism>
<dbReference type="AlphaFoldDB" id="A0AA44DMS5"/>